<dbReference type="Gene3D" id="2.60.120.260">
    <property type="entry name" value="Galactose-binding domain-like"/>
    <property type="match status" value="1"/>
</dbReference>
<accession>A0ABP0W020</accession>
<dbReference type="Proteomes" id="UP001497444">
    <property type="component" value="Chromosome 12"/>
</dbReference>
<name>A0ABP0W020_9BRYO</name>
<reference evidence="2" key="1">
    <citation type="submission" date="2024-02" db="EMBL/GenBank/DDBJ databases">
        <authorList>
            <consortium name="ELIXIR-Norway"/>
            <consortium name="Elixir Norway"/>
        </authorList>
    </citation>
    <scope>NUCLEOTIDE SEQUENCE</scope>
</reference>
<protein>
    <recommendedName>
        <fullName evidence="1">DUF642 domain-containing protein</fullName>
    </recommendedName>
</protein>
<gene>
    <name evidence="2" type="ORF">CSSPJE1EN1_LOCUS5265</name>
</gene>
<dbReference type="Pfam" id="PF04862">
    <property type="entry name" value="DUF642"/>
    <property type="match status" value="1"/>
</dbReference>
<dbReference type="EMBL" id="OZ020107">
    <property type="protein sequence ID" value="CAK9259787.1"/>
    <property type="molecule type" value="Genomic_DNA"/>
</dbReference>
<evidence type="ECO:0000313" key="3">
    <source>
        <dbReference type="Proteomes" id="UP001497444"/>
    </source>
</evidence>
<evidence type="ECO:0000313" key="2">
    <source>
        <dbReference type="EMBL" id="CAK9259787.1"/>
    </source>
</evidence>
<evidence type="ECO:0000259" key="1">
    <source>
        <dbReference type="Pfam" id="PF04862"/>
    </source>
</evidence>
<organism evidence="2 3">
    <name type="scientific">Sphagnum jensenii</name>
    <dbReference type="NCBI Taxonomy" id="128206"/>
    <lineage>
        <taxon>Eukaryota</taxon>
        <taxon>Viridiplantae</taxon>
        <taxon>Streptophyta</taxon>
        <taxon>Embryophyta</taxon>
        <taxon>Bryophyta</taxon>
        <taxon>Sphagnophytina</taxon>
        <taxon>Sphagnopsida</taxon>
        <taxon>Sphagnales</taxon>
        <taxon>Sphagnaceae</taxon>
        <taxon>Sphagnum</taxon>
    </lineage>
</organism>
<sequence length="336" mass="37156">MIANGINTLVPYWICVHGGVQVLDPTIYNPPSNSNITFIMHMNFYRGPGHIISMPMYTPRKGAMYTILMNIADNPDGGPSKKQIMLVLFDIYGKKIGPKIEPFTIDKINLSRQNISWQLVSCKLKGTGDAIILYLSSLVLGSYGLLIANVQVNLDTLVNNGSFENMNWNVVVSNVNYTASLCAPSTAITKWNLENGCIRIYATSLGWFQASTDNSELFLELNSNSTNASISTNVQISGNAFKYTLLFDIAANPTLPYSLVGVLVVQLEGQPSGKNLNTQYFNLDSTSYSSYNIGWETKSVDFSATKNDTNVKITFRSLFMGSYGPYIDNVQMFKIV</sequence>
<proteinExistence type="predicted"/>
<dbReference type="InterPro" id="IPR006946">
    <property type="entry name" value="DGR2-like_dom"/>
</dbReference>
<feature type="domain" description="DUF642" evidence="1">
    <location>
        <begin position="157"/>
        <end position="331"/>
    </location>
</feature>
<keyword evidence="3" id="KW-1185">Reference proteome</keyword>